<evidence type="ECO:0000313" key="21">
    <source>
        <dbReference type="EMBL" id="PWN23855.1"/>
    </source>
</evidence>
<evidence type="ECO:0000256" key="19">
    <source>
        <dbReference type="SAM" id="MobiDB-lite"/>
    </source>
</evidence>
<comment type="similarity">
    <text evidence="4">Belongs to the glycosyltransferase 4 family.</text>
</comment>
<dbReference type="Pfam" id="PF00953">
    <property type="entry name" value="Glycos_transf_4"/>
    <property type="match status" value="1"/>
</dbReference>
<evidence type="ECO:0000313" key="22">
    <source>
        <dbReference type="Proteomes" id="UP000245942"/>
    </source>
</evidence>
<feature type="transmembrane region" description="Helical" evidence="20">
    <location>
        <begin position="318"/>
        <end position="337"/>
    </location>
</feature>
<gene>
    <name evidence="21" type="ORF">BCV69DRAFT_279765</name>
</gene>
<dbReference type="InterPro" id="IPR000715">
    <property type="entry name" value="Glycosyl_transferase_4"/>
</dbReference>
<dbReference type="GO" id="GO:0005789">
    <property type="term" value="C:endoplasmic reticulum membrane"/>
    <property type="evidence" value="ECO:0007669"/>
    <property type="project" value="UniProtKB-SubCell"/>
</dbReference>
<feature type="transmembrane region" description="Helical" evidence="20">
    <location>
        <begin position="194"/>
        <end position="211"/>
    </location>
</feature>
<keyword evidence="22" id="KW-1185">Reference proteome</keyword>
<evidence type="ECO:0000256" key="14">
    <source>
        <dbReference type="ARBA" id="ARBA00023136"/>
    </source>
</evidence>
<evidence type="ECO:0000256" key="11">
    <source>
        <dbReference type="ARBA" id="ARBA00022824"/>
    </source>
</evidence>
<evidence type="ECO:0000256" key="6">
    <source>
        <dbReference type="ARBA" id="ARBA00017659"/>
    </source>
</evidence>
<evidence type="ECO:0000256" key="16">
    <source>
        <dbReference type="ARBA" id="ARBA00033238"/>
    </source>
</evidence>
<evidence type="ECO:0000256" key="18">
    <source>
        <dbReference type="ARBA" id="ARBA00045078"/>
    </source>
</evidence>
<dbReference type="GO" id="GO:0003975">
    <property type="term" value="F:UDP-N-acetylglucosamine-dolichyl-phosphate N-acetylglucosaminephosphotransferase activity"/>
    <property type="evidence" value="ECO:0007669"/>
    <property type="project" value="UniProtKB-EC"/>
</dbReference>
<reference evidence="21 22" key="1">
    <citation type="journal article" date="2018" name="Mol. Biol. Evol.">
        <title>Broad Genomic Sampling Reveals a Smut Pathogenic Ancestry of the Fungal Clade Ustilaginomycotina.</title>
        <authorList>
            <person name="Kijpornyongpan T."/>
            <person name="Mondo S.J."/>
            <person name="Barry K."/>
            <person name="Sandor L."/>
            <person name="Lee J."/>
            <person name="Lipzen A."/>
            <person name="Pangilinan J."/>
            <person name="LaButti K."/>
            <person name="Hainaut M."/>
            <person name="Henrissat B."/>
            <person name="Grigoriev I.V."/>
            <person name="Spatafora J.W."/>
            <person name="Aime M.C."/>
        </authorList>
    </citation>
    <scope>NUCLEOTIDE SEQUENCE [LARGE SCALE GENOMIC DNA]</scope>
    <source>
        <strain evidence="21 22">MCA 4718</strain>
    </source>
</reference>
<dbReference type="UniPathway" id="UPA00378"/>
<keyword evidence="14 20" id="KW-0472">Membrane</keyword>
<feature type="transmembrane region" description="Helical" evidence="20">
    <location>
        <begin position="59"/>
        <end position="81"/>
    </location>
</feature>
<keyword evidence="10" id="KW-0479">Metal-binding</keyword>
<feature type="transmembrane region" description="Helical" evidence="20">
    <location>
        <begin position="267"/>
        <end position="287"/>
    </location>
</feature>
<keyword evidence="11" id="KW-0256">Endoplasmic reticulum</keyword>
<evidence type="ECO:0000256" key="4">
    <source>
        <dbReference type="ARBA" id="ARBA00009317"/>
    </source>
</evidence>
<accession>A0A316UKU5</accession>
<comment type="catalytic activity">
    <reaction evidence="18">
        <text>a di-trans,poly-cis-dolichyl phosphate + UDP-N-acetyl-alpha-D-glucosamine = an N-acetyl-alpha-D-glucosaminyl-diphospho-di-trans,poly-cis-dolichol + UMP</text>
        <dbReference type="Rhea" id="RHEA:13289"/>
        <dbReference type="Rhea" id="RHEA-COMP:19498"/>
        <dbReference type="Rhea" id="RHEA-COMP:19507"/>
        <dbReference type="ChEBI" id="CHEBI:57683"/>
        <dbReference type="ChEBI" id="CHEBI:57705"/>
        <dbReference type="ChEBI" id="CHEBI:57865"/>
        <dbReference type="ChEBI" id="CHEBI:58427"/>
        <dbReference type="EC" id="2.7.8.15"/>
    </reaction>
    <physiologicalReaction direction="left-to-right" evidence="18">
        <dbReference type="Rhea" id="RHEA:13290"/>
    </physiologicalReaction>
</comment>
<evidence type="ECO:0000256" key="5">
    <source>
        <dbReference type="ARBA" id="ARBA00013225"/>
    </source>
</evidence>
<evidence type="ECO:0000256" key="10">
    <source>
        <dbReference type="ARBA" id="ARBA00022723"/>
    </source>
</evidence>
<comment type="pathway">
    <text evidence="3">Protein modification; protein glycosylation.</text>
</comment>
<keyword evidence="7" id="KW-0328">Glycosyltransferase</keyword>
<dbReference type="GeneID" id="37013099"/>
<name>A0A316UKU5_9BASI</name>
<organism evidence="21 22">
    <name type="scientific">Pseudomicrostroma glucosiphilum</name>
    <dbReference type="NCBI Taxonomy" id="1684307"/>
    <lineage>
        <taxon>Eukaryota</taxon>
        <taxon>Fungi</taxon>
        <taxon>Dikarya</taxon>
        <taxon>Basidiomycota</taxon>
        <taxon>Ustilaginomycotina</taxon>
        <taxon>Exobasidiomycetes</taxon>
        <taxon>Microstromatales</taxon>
        <taxon>Microstromatales incertae sedis</taxon>
        <taxon>Pseudomicrostroma</taxon>
    </lineage>
</organism>
<evidence type="ECO:0000256" key="17">
    <source>
        <dbReference type="ARBA" id="ARBA00044717"/>
    </source>
</evidence>
<evidence type="ECO:0000256" key="8">
    <source>
        <dbReference type="ARBA" id="ARBA00022679"/>
    </source>
</evidence>
<feature type="transmembrane region" description="Helical" evidence="20">
    <location>
        <begin position="349"/>
        <end position="367"/>
    </location>
</feature>
<evidence type="ECO:0000256" key="1">
    <source>
        <dbReference type="ARBA" id="ARBA00001946"/>
    </source>
</evidence>
<feature type="transmembrane region" description="Helical" evidence="20">
    <location>
        <begin position="239"/>
        <end position="260"/>
    </location>
</feature>
<evidence type="ECO:0000256" key="15">
    <source>
        <dbReference type="ARBA" id="ARBA00029567"/>
    </source>
</evidence>
<evidence type="ECO:0000256" key="20">
    <source>
        <dbReference type="SAM" id="Phobius"/>
    </source>
</evidence>
<feature type="region of interest" description="Disordered" evidence="19">
    <location>
        <begin position="515"/>
        <end position="554"/>
    </location>
</feature>
<feature type="compositionally biased region" description="Gly residues" evidence="19">
    <location>
        <begin position="462"/>
        <end position="478"/>
    </location>
</feature>
<evidence type="ECO:0000256" key="13">
    <source>
        <dbReference type="ARBA" id="ARBA00022989"/>
    </source>
</evidence>
<keyword evidence="8" id="KW-0808">Transferase</keyword>
<evidence type="ECO:0000256" key="7">
    <source>
        <dbReference type="ARBA" id="ARBA00022676"/>
    </source>
</evidence>
<comment type="function">
    <text evidence="17">UDP-N-acetylglucosamine--dolichyl-phosphate N-acetylglucosaminephosphotransferase that operates in the biosynthetic pathway of dolichol-linked oligosaccharides, the glycan precursors employed in protein asparagine (N)-glycosylation. The assembly of dolichol-linked oligosaccharides begins on the cytosolic side of the endoplasmic reticulum membrane and finishes in its lumen. The sequential addition of sugars to dolichol pyrophosphate produces dolichol-linked oligosaccharides containing fourteen sugars, including two GlcNAcs, nine mannoses and three glucoses. Once assembled, the oligosaccharide is transferred from the lipid to nascent proteins by oligosaccharyltransferases. Catalyzes the initial step of dolichol-linked oligosaccharide biosynthesis, transfering GlcNAc-1-P from cytosolic UDP-GlcNAc onto the carrier lipid dolichyl phosphate (P-dolichol), yielding GlcNAc-P-P-dolichol embedded in the cytoplasmic leaflet of the endoplasmic reticulum membrane.</text>
</comment>
<dbReference type="EMBL" id="KZ819321">
    <property type="protein sequence ID" value="PWN23855.1"/>
    <property type="molecule type" value="Genomic_DNA"/>
</dbReference>
<keyword evidence="9 20" id="KW-0812">Transmembrane</keyword>
<proteinExistence type="inferred from homology"/>
<dbReference type="GO" id="GO:0016757">
    <property type="term" value="F:glycosyltransferase activity"/>
    <property type="evidence" value="ECO:0007669"/>
    <property type="project" value="UniProtKB-KW"/>
</dbReference>
<dbReference type="CDD" id="cd06855">
    <property type="entry name" value="GT_GPT_euk"/>
    <property type="match status" value="1"/>
</dbReference>
<dbReference type="STRING" id="1684307.A0A316UKU5"/>
<feature type="transmembrane region" description="Helical" evidence="20">
    <location>
        <begin position="163"/>
        <end position="182"/>
    </location>
</feature>
<evidence type="ECO:0000256" key="12">
    <source>
        <dbReference type="ARBA" id="ARBA00022842"/>
    </source>
</evidence>
<keyword evidence="13 20" id="KW-1133">Transmembrane helix</keyword>
<dbReference type="Proteomes" id="UP000245942">
    <property type="component" value="Unassembled WGS sequence"/>
</dbReference>
<evidence type="ECO:0000256" key="3">
    <source>
        <dbReference type="ARBA" id="ARBA00004922"/>
    </source>
</evidence>
<evidence type="ECO:0000256" key="2">
    <source>
        <dbReference type="ARBA" id="ARBA00004477"/>
    </source>
</evidence>
<feature type="compositionally biased region" description="Low complexity" evidence="19">
    <location>
        <begin position="519"/>
        <end position="531"/>
    </location>
</feature>
<keyword evidence="12" id="KW-0460">Magnesium</keyword>
<comment type="subcellular location">
    <subcellularLocation>
        <location evidence="2">Endoplasmic reticulum membrane</location>
        <topology evidence="2">Multi-pass membrane protein</topology>
    </subcellularLocation>
</comment>
<sequence length="592" mass="63819">MALRSPPTASLLSSLSASLLVPLSLSLLALPALFRLHWLPLNVIPSSHALLHFDETLQGLLPTIGFAVLTFFGTLVVVGACRETFQQRGFSGRDLLKPGSTHKVPESQGLPACCVYLLALFCFIPFRYYLGSEGKEQSPQTTSENGGWSGDMTGRQGFPHHELATYLSALLSLLSSLILGFCDDVFDIRWRFKMPIPIISSIPMLLVYYAGRGGTGLVVPGWPGWLRTAVGSRVVDLGLFYYVYMALLSVFCTHSINILAGINGVEVGQALIIAFSLCLNDALYLPFTSALLSKEKTADIYWLSSVNPIQNELVGRHLFSLSLMLPLVGTCAGLLAWNRHPSLVFVGDTFCYFAGQALACAGVLGHFSKTLLLFFLPQVFNFLLSCPQLFGFVPCPRHRVPGVHAETGGLYPSVAVFSSRKRIGTLGTGMLLILEGLGLVKLFREGEMRKVETRLASEGKGFRQGKGQGQEQGKGQGQGSRRIVGTTNLTLLNSLLVLKGARTPLEHVLNELRKSEVATSSTSTTTSSSSSPGGSQVALLPIPPPSSSATGNGSVHIDEPRLWRLAMGTQLAGSALAFAVRYWAAAIVFPDQ</sequence>
<dbReference type="PANTHER" id="PTHR10571:SF0">
    <property type="entry name" value="UDP-N-ACETYLGLUCOSAMINE--DOLICHYL-PHOSPHATE N-ACETYLGLUCOSAMINEPHOSPHOTRANSFERASE"/>
    <property type="match status" value="1"/>
</dbReference>
<dbReference type="OrthoDB" id="10262326at2759"/>
<dbReference type="GO" id="GO:0046872">
    <property type="term" value="F:metal ion binding"/>
    <property type="evidence" value="ECO:0007669"/>
    <property type="project" value="UniProtKB-KW"/>
</dbReference>
<comment type="cofactor">
    <cofactor evidence="1">
        <name>Mg(2+)</name>
        <dbReference type="ChEBI" id="CHEBI:18420"/>
    </cofactor>
</comment>
<dbReference type="InterPro" id="IPR033895">
    <property type="entry name" value="GPT"/>
</dbReference>
<protein>
    <recommendedName>
        <fullName evidence="6">UDP-N-acetylglucosamine--dolichyl-phosphate N-acetylglucosaminephosphotransferase</fullName>
        <ecNumber evidence="5">2.7.8.15</ecNumber>
    </recommendedName>
    <alternativeName>
        <fullName evidence="15">GlcNAc-1-P transferase</fullName>
    </alternativeName>
    <alternativeName>
        <fullName evidence="16">N-acetylglucosamine-1-phosphate transferase</fullName>
    </alternativeName>
</protein>
<dbReference type="AlphaFoldDB" id="A0A316UKU5"/>
<feature type="region of interest" description="Disordered" evidence="19">
    <location>
        <begin position="454"/>
        <end position="481"/>
    </location>
</feature>
<feature type="transmembrane region" description="Helical" evidence="20">
    <location>
        <begin position="110"/>
        <end position="130"/>
    </location>
</feature>
<dbReference type="RefSeq" id="XP_025351015.1">
    <property type="nucleotide sequence ID" value="XM_025491365.1"/>
</dbReference>
<dbReference type="EC" id="2.7.8.15" evidence="5"/>
<dbReference type="PANTHER" id="PTHR10571">
    <property type="entry name" value="UDP-N-ACETYLGLUCOSAMINE--DOLICHYL-PHOSPHATE N-ACETYLGLUCOSAMINEPHOSPHOTRANSFERASE"/>
    <property type="match status" value="1"/>
</dbReference>
<dbReference type="GO" id="GO:0006488">
    <property type="term" value="P:dolichol-linked oligosaccharide biosynthetic process"/>
    <property type="evidence" value="ECO:0007669"/>
    <property type="project" value="InterPro"/>
</dbReference>
<evidence type="ECO:0000256" key="9">
    <source>
        <dbReference type="ARBA" id="ARBA00022692"/>
    </source>
</evidence>